<feature type="domain" description="4Fe-4S ferredoxin-type" evidence="6">
    <location>
        <begin position="69"/>
        <end position="98"/>
    </location>
</feature>
<reference evidence="7" key="1">
    <citation type="submission" date="2020-06" db="EMBL/GenBank/DDBJ databases">
        <title>Legume-microbial interactions unlock mineral nutrients during tropical forest succession.</title>
        <authorList>
            <person name="Epihov D.Z."/>
        </authorList>
    </citation>
    <scope>NUCLEOTIDE SEQUENCE [LARGE SCALE GENOMIC DNA]</scope>
    <source>
        <strain evidence="7">Pan2503</strain>
    </source>
</reference>
<accession>A0A7V8NUA3</accession>
<organism evidence="7 8">
    <name type="scientific">Candidatus Acidiferrum panamense</name>
    <dbReference type="NCBI Taxonomy" id="2741543"/>
    <lineage>
        <taxon>Bacteria</taxon>
        <taxon>Pseudomonadati</taxon>
        <taxon>Acidobacteriota</taxon>
        <taxon>Terriglobia</taxon>
        <taxon>Candidatus Acidiferrales</taxon>
        <taxon>Candidatus Acidiferrum</taxon>
    </lineage>
</organism>
<dbReference type="PANTHER" id="PTHR42859:SF17">
    <property type="entry name" value="ELECTRON TRANSPORT PROTEIN HYDN-RELATED"/>
    <property type="match status" value="1"/>
</dbReference>
<feature type="non-terminal residue" evidence="7">
    <location>
        <position position="1"/>
    </location>
</feature>
<keyword evidence="3" id="KW-0677">Repeat</keyword>
<dbReference type="PROSITE" id="PS00198">
    <property type="entry name" value="4FE4S_FER_1"/>
    <property type="match status" value="1"/>
</dbReference>
<evidence type="ECO:0000313" key="8">
    <source>
        <dbReference type="Proteomes" id="UP000567293"/>
    </source>
</evidence>
<evidence type="ECO:0000256" key="3">
    <source>
        <dbReference type="ARBA" id="ARBA00022737"/>
    </source>
</evidence>
<protein>
    <submittedName>
        <fullName evidence="7">4Fe-4S dicluster domain-containing protein</fullName>
    </submittedName>
</protein>
<dbReference type="GO" id="GO:0046872">
    <property type="term" value="F:metal ion binding"/>
    <property type="evidence" value="ECO:0007669"/>
    <property type="project" value="UniProtKB-KW"/>
</dbReference>
<dbReference type="InterPro" id="IPR050294">
    <property type="entry name" value="RnfB_subfamily"/>
</dbReference>
<evidence type="ECO:0000256" key="5">
    <source>
        <dbReference type="ARBA" id="ARBA00023014"/>
    </source>
</evidence>
<evidence type="ECO:0000256" key="2">
    <source>
        <dbReference type="ARBA" id="ARBA00022723"/>
    </source>
</evidence>
<keyword evidence="8" id="KW-1185">Reference proteome</keyword>
<feature type="domain" description="4Fe-4S ferredoxin-type" evidence="6">
    <location>
        <begin position="2"/>
        <end position="34"/>
    </location>
</feature>
<keyword evidence="1" id="KW-0004">4Fe-4S</keyword>
<dbReference type="Pfam" id="PF12800">
    <property type="entry name" value="Fer4_4"/>
    <property type="match status" value="1"/>
</dbReference>
<dbReference type="Gene3D" id="3.30.70.20">
    <property type="match status" value="2"/>
</dbReference>
<sequence>QSLLILDLQNCTRCDACVNACAEAHDGVTRLVRDGLRFDRYLVATSCRQCRDPLCMVGCPVGSIRRRNSLEVIVEDWCIGCGLCARNCPYGNINLHPFAVLSDDPQNPGRKKAHIKQKATSCDLCTHLKEPSCVYACPHDAAHRVDPKAFFGEMLGSSGAK</sequence>
<dbReference type="SUPFAM" id="SSF54862">
    <property type="entry name" value="4Fe-4S ferredoxins"/>
    <property type="match status" value="1"/>
</dbReference>
<dbReference type="PANTHER" id="PTHR42859">
    <property type="entry name" value="OXIDOREDUCTASE"/>
    <property type="match status" value="1"/>
</dbReference>
<keyword evidence="2" id="KW-0479">Metal-binding</keyword>
<keyword evidence="4" id="KW-0408">Iron</keyword>
<keyword evidence="5" id="KW-0411">Iron-sulfur</keyword>
<comment type="caution">
    <text evidence="7">The sequence shown here is derived from an EMBL/GenBank/DDBJ whole genome shotgun (WGS) entry which is preliminary data.</text>
</comment>
<dbReference type="InterPro" id="IPR017900">
    <property type="entry name" value="4Fe4S_Fe_S_CS"/>
</dbReference>
<dbReference type="EMBL" id="JACDQQ010002120">
    <property type="protein sequence ID" value="MBA0087664.1"/>
    <property type="molecule type" value="Genomic_DNA"/>
</dbReference>
<dbReference type="PROSITE" id="PS51379">
    <property type="entry name" value="4FE4S_FER_2"/>
    <property type="match status" value="2"/>
</dbReference>
<name>A0A7V8NUA3_9BACT</name>
<proteinExistence type="predicted"/>
<dbReference type="AlphaFoldDB" id="A0A7V8NUA3"/>
<evidence type="ECO:0000259" key="6">
    <source>
        <dbReference type="PROSITE" id="PS51379"/>
    </source>
</evidence>
<dbReference type="GO" id="GO:0051539">
    <property type="term" value="F:4 iron, 4 sulfur cluster binding"/>
    <property type="evidence" value="ECO:0007669"/>
    <property type="project" value="UniProtKB-KW"/>
</dbReference>
<gene>
    <name evidence="7" type="ORF">HRJ53_21985</name>
</gene>
<evidence type="ECO:0000256" key="1">
    <source>
        <dbReference type="ARBA" id="ARBA00022485"/>
    </source>
</evidence>
<evidence type="ECO:0000313" key="7">
    <source>
        <dbReference type="EMBL" id="MBA0087664.1"/>
    </source>
</evidence>
<evidence type="ECO:0000256" key="4">
    <source>
        <dbReference type="ARBA" id="ARBA00023004"/>
    </source>
</evidence>
<dbReference type="Pfam" id="PF12838">
    <property type="entry name" value="Fer4_7"/>
    <property type="match status" value="1"/>
</dbReference>
<dbReference type="InterPro" id="IPR017896">
    <property type="entry name" value="4Fe4S_Fe-S-bd"/>
</dbReference>
<dbReference type="Proteomes" id="UP000567293">
    <property type="component" value="Unassembled WGS sequence"/>
</dbReference>